<evidence type="ECO:0000313" key="1">
    <source>
        <dbReference type="EMBL" id="PWJ14622.1"/>
    </source>
</evidence>
<organism evidence="1 2">
    <name type="scientific">Ruminococcus flavefaciens</name>
    <dbReference type="NCBI Taxonomy" id="1265"/>
    <lineage>
        <taxon>Bacteria</taxon>
        <taxon>Bacillati</taxon>
        <taxon>Bacillota</taxon>
        <taxon>Clostridia</taxon>
        <taxon>Eubacteriales</taxon>
        <taxon>Oscillospiraceae</taxon>
        <taxon>Ruminococcus</taxon>
    </lineage>
</organism>
<reference evidence="1 2" key="1">
    <citation type="submission" date="2018-05" db="EMBL/GenBank/DDBJ databases">
        <title>The Hungate 1000. A catalogue of reference genomes from the rumen microbiome.</title>
        <authorList>
            <person name="Kelly W."/>
        </authorList>
    </citation>
    <scope>NUCLEOTIDE SEQUENCE [LARGE SCALE GENOMIC DNA]</scope>
    <source>
        <strain evidence="1 2">SAb67</strain>
    </source>
</reference>
<gene>
    <name evidence="1" type="ORF">IE37_00607</name>
</gene>
<protein>
    <submittedName>
        <fullName evidence="1">Uncharacterized protein</fullName>
    </submittedName>
</protein>
<dbReference type="EMBL" id="QGDI01000002">
    <property type="protein sequence ID" value="PWJ14622.1"/>
    <property type="molecule type" value="Genomic_DNA"/>
</dbReference>
<proteinExistence type="predicted"/>
<name>A0A315Y2A1_RUMFL</name>
<dbReference type="AlphaFoldDB" id="A0A315Y2A1"/>
<accession>A0A315Y2A1</accession>
<dbReference type="RefSeq" id="WP_109725498.1">
    <property type="nucleotide sequence ID" value="NZ_QGDI01000002.1"/>
</dbReference>
<evidence type="ECO:0000313" key="2">
    <source>
        <dbReference type="Proteomes" id="UP000245720"/>
    </source>
</evidence>
<comment type="caution">
    <text evidence="1">The sequence shown here is derived from an EMBL/GenBank/DDBJ whole genome shotgun (WGS) entry which is preliminary data.</text>
</comment>
<dbReference type="Proteomes" id="UP000245720">
    <property type="component" value="Unassembled WGS sequence"/>
</dbReference>
<sequence>MFIKGRWFTEPEIIAYVNELEASRAESIKLLGSAMNDVQRLGYGDCVSCRYAGQCSEGECRYEWRHQAEAEKLIGKEAKVCRG</sequence>